<evidence type="ECO:0000313" key="2">
    <source>
        <dbReference type="Proteomes" id="UP000076722"/>
    </source>
</evidence>
<protein>
    <submittedName>
        <fullName evidence="1">Uncharacterized protein</fullName>
    </submittedName>
</protein>
<organism evidence="1 2">
    <name type="scientific">Sistotremastrum niveocremeum HHB9708</name>
    <dbReference type="NCBI Taxonomy" id="1314777"/>
    <lineage>
        <taxon>Eukaryota</taxon>
        <taxon>Fungi</taxon>
        <taxon>Dikarya</taxon>
        <taxon>Basidiomycota</taxon>
        <taxon>Agaricomycotina</taxon>
        <taxon>Agaricomycetes</taxon>
        <taxon>Sistotremastrales</taxon>
        <taxon>Sistotremastraceae</taxon>
        <taxon>Sertulicium</taxon>
        <taxon>Sertulicium niveocremeum</taxon>
    </lineage>
</organism>
<accession>A0A164M9N5</accession>
<dbReference type="Proteomes" id="UP000076722">
    <property type="component" value="Unassembled WGS sequence"/>
</dbReference>
<name>A0A164M9N5_9AGAM</name>
<gene>
    <name evidence="1" type="ORF">SISNIDRAFT_491889</name>
</gene>
<proteinExistence type="predicted"/>
<sequence length="178" mass="19803">MSAPRYMACFNQYDVFKHCHLRDVLLLGQVSRMIQGSIAPFLSSELLRYLGYYENGQDLKGIMDAYTMMIAGAGVTAWIQGDDAASVTPLVFFGDRTTSMVAYLLDKGYVKAETTEIPIPASPPLLPLAYDFLIVASETLVREDPNGVKVIEIHKTRCSPQNIVPSFRCTAYYGGPFW</sequence>
<reference evidence="1 2" key="1">
    <citation type="journal article" date="2016" name="Mol. Biol. Evol.">
        <title>Comparative Genomics of Early-Diverging Mushroom-Forming Fungi Provides Insights into the Origins of Lignocellulose Decay Capabilities.</title>
        <authorList>
            <person name="Nagy L.G."/>
            <person name="Riley R."/>
            <person name="Tritt A."/>
            <person name="Adam C."/>
            <person name="Daum C."/>
            <person name="Floudas D."/>
            <person name="Sun H."/>
            <person name="Yadav J.S."/>
            <person name="Pangilinan J."/>
            <person name="Larsson K.H."/>
            <person name="Matsuura K."/>
            <person name="Barry K."/>
            <person name="Labutti K."/>
            <person name="Kuo R."/>
            <person name="Ohm R.A."/>
            <person name="Bhattacharya S.S."/>
            <person name="Shirouzu T."/>
            <person name="Yoshinaga Y."/>
            <person name="Martin F.M."/>
            <person name="Grigoriev I.V."/>
            <person name="Hibbett D.S."/>
        </authorList>
    </citation>
    <scope>NUCLEOTIDE SEQUENCE [LARGE SCALE GENOMIC DNA]</scope>
    <source>
        <strain evidence="1 2">HHB9708</strain>
    </source>
</reference>
<keyword evidence="2" id="KW-1185">Reference proteome</keyword>
<evidence type="ECO:0000313" key="1">
    <source>
        <dbReference type="EMBL" id="KZS86502.1"/>
    </source>
</evidence>
<dbReference type="EMBL" id="KV419491">
    <property type="protein sequence ID" value="KZS86502.1"/>
    <property type="molecule type" value="Genomic_DNA"/>
</dbReference>
<dbReference type="AlphaFoldDB" id="A0A164M9N5"/>